<reference evidence="1 2" key="1">
    <citation type="submission" date="2018-01" db="EMBL/GenBank/DDBJ databases">
        <title>Genetic Diversity of Clostridium botulinum in seafood.</title>
        <authorList>
            <person name="Athira V."/>
            <person name="Arun Jyothi P.V."/>
            <person name="Lalitha K.V."/>
            <person name="Joseph T.C."/>
        </authorList>
    </citation>
    <scope>NUCLEOTIDE SEQUENCE [LARGE SCALE GENOMIC DNA]</scope>
    <source>
        <strain evidence="1 2">Mfbjulcb5</strain>
    </source>
</reference>
<organism evidence="1 2">
    <name type="scientific">Clostridium botulinum</name>
    <dbReference type="NCBI Taxonomy" id="1491"/>
    <lineage>
        <taxon>Bacteria</taxon>
        <taxon>Bacillati</taxon>
        <taxon>Bacillota</taxon>
        <taxon>Clostridia</taxon>
        <taxon>Eubacteriales</taxon>
        <taxon>Clostridiaceae</taxon>
        <taxon>Clostridium</taxon>
    </lineage>
</organism>
<dbReference type="EMBL" id="CP027776">
    <property type="protein sequence ID" value="AVP62896.1"/>
    <property type="molecule type" value="Genomic_DNA"/>
</dbReference>
<accession>A0AAU8YRM4</accession>
<proteinExistence type="predicted"/>
<protein>
    <submittedName>
        <fullName evidence="1">Uncharacterized protein</fullName>
    </submittedName>
</protein>
<dbReference type="AlphaFoldDB" id="A0AAU8YRM4"/>
<evidence type="ECO:0000313" key="1">
    <source>
        <dbReference type="EMBL" id="AVP62896.1"/>
    </source>
</evidence>
<gene>
    <name evidence="1" type="ORF">C3B64_00945</name>
</gene>
<dbReference type="Proteomes" id="UP000238070">
    <property type="component" value="Chromosome"/>
</dbReference>
<name>A0AAU8YRM4_CLOBO</name>
<evidence type="ECO:0000313" key="2">
    <source>
        <dbReference type="Proteomes" id="UP000238070"/>
    </source>
</evidence>
<sequence>MHQKFIQAINQKKLVLLKFDSYEKGIISRMCVPFDFGPSRRYRDGQDRYHFYDLDSPSSNHNLSILPSQILDIKILDESFEPKNYVTWSPIRWFLKRDWGAYS</sequence>